<dbReference type="Pfam" id="PF15336">
    <property type="entry name" value="Auts2"/>
    <property type="match status" value="1"/>
</dbReference>
<evidence type="ECO:0000256" key="2">
    <source>
        <dbReference type="SAM" id="MobiDB-lite"/>
    </source>
</evidence>
<feature type="compositionally biased region" description="Low complexity" evidence="2">
    <location>
        <begin position="22"/>
        <end position="55"/>
    </location>
</feature>
<sequence>MHVRIAWEIYYHQNKQNPDKLATAAANNSASSGNTTPGVPLSSSNTNATPTATISQASTVSSNLGAGPSPSAVSAMSMKASPALSLSAAASPHLLHRPGELPPGAAYATALPGRSPFETSPLSASFIGAPPSHI</sequence>
<evidence type="ECO:0000313" key="3">
    <source>
        <dbReference type="EMBL" id="GBP11764.1"/>
    </source>
</evidence>
<keyword evidence="1" id="KW-0597">Phosphoprotein</keyword>
<dbReference type="EMBL" id="BGZK01009292">
    <property type="protein sequence ID" value="GBP11764.1"/>
    <property type="molecule type" value="Genomic_DNA"/>
</dbReference>
<dbReference type="InterPro" id="IPR023246">
    <property type="entry name" value="AUTS2"/>
</dbReference>
<evidence type="ECO:0000313" key="4">
    <source>
        <dbReference type="Proteomes" id="UP000299102"/>
    </source>
</evidence>
<reference evidence="3 4" key="1">
    <citation type="journal article" date="2019" name="Commun. Biol.">
        <title>The bagworm genome reveals a unique fibroin gene that provides high tensile strength.</title>
        <authorList>
            <person name="Kono N."/>
            <person name="Nakamura H."/>
            <person name="Ohtoshi R."/>
            <person name="Tomita M."/>
            <person name="Numata K."/>
            <person name="Arakawa K."/>
        </authorList>
    </citation>
    <scope>NUCLEOTIDE SEQUENCE [LARGE SCALE GENOMIC DNA]</scope>
</reference>
<name>A0A4C1TCA2_EUMVA</name>
<feature type="region of interest" description="Disordered" evidence="2">
    <location>
        <begin position="21"/>
        <end position="77"/>
    </location>
</feature>
<organism evidence="3 4">
    <name type="scientific">Eumeta variegata</name>
    <name type="common">Bagworm moth</name>
    <name type="synonym">Eumeta japonica</name>
    <dbReference type="NCBI Taxonomy" id="151549"/>
    <lineage>
        <taxon>Eukaryota</taxon>
        <taxon>Metazoa</taxon>
        <taxon>Ecdysozoa</taxon>
        <taxon>Arthropoda</taxon>
        <taxon>Hexapoda</taxon>
        <taxon>Insecta</taxon>
        <taxon>Pterygota</taxon>
        <taxon>Neoptera</taxon>
        <taxon>Endopterygota</taxon>
        <taxon>Lepidoptera</taxon>
        <taxon>Glossata</taxon>
        <taxon>Ditrysia</taxon>
        <taxon>Tineoidea</taxon>
        <taxon>Psychidae</taxon>
        <taxon>Oiketicinae</taxon>
        <taxon>Eumeta</taxon>
    </lineage>
</organism>
<dbReference type="OrthoDB" id="10060000at2759"/>
<proteinExistence type="predicted"/>
<gene>
    <name evidence="3" type="ORF">EVAR_71662_1</name>
</gene>
<accession>A0A4C1TCA2</accession>
<dbReference type="Proteomes" id="UP000299102">
    <property type="component" value="Unassembled WGS sequence"/>
</dbReference>
<protein>
    <submittedName>
        <fullName evidence="3">Uncharacterized protein</fullName>
    </submittedName>
</protein>
<comment type="caution">
    <text evidence="3">The sequence shown here is derived from an EMBL/GenBank/DDBJ whole genome shotgun (WGS) entry which is preliminary data.</text>
</comment>
<feature type="non-terminal residue" evidence="3">
    <location>
        <position position="134"/>
    </location>
</feature>
<dbReference type="AlphaFoldDB" id="A0A4C1TCA2"/>
<keyword evidence="4" id="KW-1185">Reference proteome</keyword>
<evidence type="ECO:0000256" key="1">
    <source>
        <dbReference type="ARBA" id="ARBA00022553"/>
    </source>
</evidence>